<feature type="domain" description="SET" evidence="2">
    <location>
        <begin position="141"/>
        <end position="286"/>
    </location>
</feature>
<comment type="caution">
    <text evidence="3">The sequence shown here is derived from an EMBL/GenBank/DDBJ whole genome shotgun (WGS) entry which is preliminary data.</text>
</comment>
<evidence type="ECO:0000313" key="4">
    <source>
        <dbReference type="Proteomes" id="UP000094526"/>
    </source>
</evidence>
<dbReference type="SUPFAM" id="SSF82199">
    <property type="entry name" value="SET domain"/>
    <property type="match status" value="1"/>
</dbReference>
<organism evidence="3 4">
    <name type="scientific">Cladophialophora carrionii</name>
    <dbReference type="NCBI Taxonomy" id="86049"/>
    <lineage>
        <taxon>Eukaryota</taxon>
        <taxon>Fungi</taxon>
        <taxon>Dikarya</taxon>
        <taxon>Ascomycota</taxon>
        <taxon>Pezizomycotina</taxon>
        <taxon>Eurotiomycetes</taxon>
        <taxon>Chaetothyriomycetidae</taxon>
        <taxon>Chaetothyriales</taxon>
        <taxon>Herpotrichiellaceae</taxon>
        <taxon>Cladophialophora</taxon>
    </lineage>
</organism>
<dbReference type="Pfam" id="PF00856">
    <property type="entry name" value="SET"/>
    <property type="match status" value="1"/>
</dbReference>
<proteinExistence type="predicted"/>
<dbReference type="VEuPathDB" id="FungiDB:CLCR_00646"/>
<evidence type="ECO:0000256" key="1">
    <source>
        <dbReference type="SAM" id="SignalP"/>
    </source>
</evidence>
<dbReference type="PANTHER" id="PTHR47332:SF6">
    <property type="entry name" value="SET DOMAIN-CONTAINING PROTEIN"/>
    <property type="match status" value="1"/>
</dbReference>
<reference evidence="4" key="1">
    <citation type="submission" date="2015-07" db="EMBL/GenBank/DDBJ databases">
        <authorList>
            <person name="Teixeira M.M."/>
            <person name="Souza R.C."/>
            <person name="Almeida L.G."/>
            <person name="Vicente V.A."/>
            <person name="de Hoog S."/>
            <person name="Bocca A.L."/>
            <person name="de Almeida S.R."/>
            <person name="Vasconcelos A.T."/>
            <person name="Felipe M.S."/>
        </authorList>
    </citation>
    <scope>NUCLEOTIDE SEQUENCE [LARGE SCALE GENOMIC DNA]</scope>
    <source>
        <strain evidence="4">KSF</strain>
    </source>
</reference>
<name>A0A1C1C6E7_9EURO</name>
<dbReference type="EMBL" id="LGRB01000021">
    <property type="protein sequence ID" value="OCT44114.1"/>
    <property type="molecule type" value="Genomic_DNA"/>
</dbReference>
<feature type="signal peptide" evidence="1">
    <location>
        <begin position="1"/>
        <end position="24"/>
    </location>
</feature>
<dbReference type="PROSITE" id="PS50280">
    <property type="entry name" value="SET"/>
    <property type="match status" value="1"/>
</dbReference>
<dbReference type="Proteomes" id="UP000094526">
    <property type="component" value="Unassembled WGS sequence"/>
</dbReference>
<dbReference type="AlphaFoldDB" id="A0A1C1C6E7"/>
<dbReference type="Gene3D" id="2.170.270.10">
    <property type="entry name" value="SET domain"/>
    <property type="match status" value="1"/>
</dbReference>
<protein>
    <recommendedName>
        <fullName evidence="2">SET domain-containing protein</fullName>
    </recommendedName>
</protein>
<dbReference type="InterPro" id="IPR001214">
    <property type="entry name" value="SET_dom"/>
</dbReference>
<evidence type="ECO:0000259" key="2">
    <source>
        <dbReference type="PROSITE" id="PS50280"/>
    </source>
</evidence>
<dbReference type="InterPro" id="IPR053185">
    <property type="entry name" value="SET_domain_protein"/>
</dbReference>
<dbReference type="STRING" id="86049.A0A1C1C6E7"/>
<dbReference type="eggNOG" id="KOG2084">
    <property type="taxonomic scope" value="Eukaryota"/>
</dbReference>
<keyword evidence="4" id="KW-1185">Reference proteome</keyword>
<gene>
    <name evidence="3" type="ORF">CLCR_00646</name>
</gene>
<dbReference type="PANTHER" id="PTHR47332">
    <property type="entry name" value="SET DOMAIN-CONTAINING PROTEIN 5"/>
    <property type="match status" value="1"/>
</dbReference>
<dbReference type="VEuPathDB" id="FungiDB:G647_01050"/>
<sequence length="427" mass="47315">MARRLLWTWRYIVALSLSVCVSWGFTTSVAQSTGAAYQVAFDQLLQYGQLELDLHTEDDEGGPVDGSNVKGENSFFPWSYEPICTEHLARIQSKLCVYTDAGFSNGRGISIFTTPQHAETVASLLVSDAEDYQPMINIPTQAWYTETTPSKGIGLFASHDLNPGDLITSYTPVLLAYKENVLSRAERETFLHHAVDRLPSGTAAGYRALATMFHDKAFLMQDVASANSFEMSVGGAAHLAVIPEPSRINHDCAPNAIFVINSTALAHTVRATRPIAKDDEITIAYTNPLDGFLKRRKYLLDSFGFECTCSRCRRGESGDAALAEITALQKSLSRWSDPTSTASIKQAERLIRIHREQGLDGYLDPAYCLAALVYNSVGSERGAKKYTKLCIEAIELRLGPGAEDLPTWREMLEDVKGHWSWMRRKRG</sequence>
<dbReference type="InterPro" id="IPR046341">
    <property type="entry name" value="SET_dom_sf"/>
</dbReference>
<accession>A0A1C1C6E7</accession>
<evidence type="ECO:0000313" key="3">
    <source>
        <dbReference type="EMBL" id="OCT44114.1"/>
    </source>
</evidence>
<feature type="chain" id="PRO_5008650595" description="SET domain-containing protein" evidence="1">
    <location>
        <begin position="25"/>
        <end position="427"/>
    </location>
</feature>
<dbReference type="SMART" id="SM00317">
    <property type="entry name" value="SET"/>
    <property type="match status" value="1"/>
</dbReference>
<keyword evidence="1" id="KW-0732">Signal</keyword>
<dbReference type="OrthoDB" id="265717at2759"/>
<dbReference type="CDD" id="cd20071">
    <property type="entry name" value="SET_SMYD"/>
    <property type="match status" value="1"/>
</dbReference>